<evidence type="ECO:0000313" key="2">
    <source>
        <dbReference type="EMBL" id="MBB5189001.1"/>
    </source>
</evidence>
<evidence type="ECO:0000313" key="3">
    <source>
        <dbReference type="Proteomes" id="UP000536640"/>
    </source>
</evidence>
<dbReference type="Proteomes" id="UP000536640">
    <property type="component" value="Unassembled WGS sequence"/>
</dbReference>
<proteinExistence type="predicted"/>
<dbReference type="EMBL" id="JACHHW010000012">
    <property type="protein sequence ID" value="MBB5189001.1"/>
    <property type="molecule type" value="Genomic_DNA"/>
</dbReference>
<evidence type="ECO:0000259" key="1">
    <source>
        <dbReference type="Pfam" id="PF13817"/>
    </source>
</evidence>
<dbReference type="InterPro" id="IPR039552">
    <property type="entry name" value="IS66_C"/>
</dbReference>
<comment type="caution">
    <text evidence="2">The sequence shown here is derived from an EMBL/GenBank/DDBJ whole genome shotgun (WGS) entry which is preliminary data.</text>
</comment>
<accession>A0A840R9L2</accession>
<feature type="domain" description="Transposase IS66 C-terminal" evidence="1">
    <location>
        <begin position="27"/>
        <end position="65"/>
    </location>
</feature>
<dbReference type="AlphaFoldDB" id="A0A840R9L2"/>
<organism evidence="2 3">
    <name type="scientific">Zhongshania antarctica</name>
    <dbReference type="NCBI Taxonomy" id="641702"/>
    <lineage>
        <taxon>Bacteria</taxon>
        <taxon>Pseudomonadati</taxon>
        <taxon>Pseudomonadota</taxon>
        <taxon>Gammaproteobacteria</taxon>
        <taxon>Cellvibrionales</taxon>
        <taxon>Spongiibacteraceae</taxon>
        <taxon>Zhongshania</taxon>
    </lineage>
</organism>
<sequence>MRLWISSEEGVVQCNTRGAHASAAIYSLIETAKANGLESYAYLREVFTRLPSISSDDELQALLPWGVSLV</sequence>
<dbReference type="Pfam" id="PF13817">
    <property type="entry name" value="DDE_Tnp_IS66_C"/>
    <property type="match status" value="1"/>
</dbReference>
<gene>
    <name evidence="2" type="ORF">HNQ57_003300</name>
</gene>
<protein>
    <recommendedName>
        <fullName evidence="1">Transposase IS66 C-terminal domain-containing protein</fullName>
    </recommendedName>
</protein>
<reference evidence="2 3" key="1">
    <citation type="submission" date="2020-08" db="EMBL/GenBank/DDBJ databases">
        <title>Genomic Encyclopedia of Type Strains, Phase IV (KMG-IV): sequencing the most valuable type-strain genomes for metagenomic binning, comparative biology and taxonomic classification.</title>
        <authorList>
            <person name="Goeker M."/>
        </authorList>
    </citation>
    <scope>NUCLEOTIDE SEQUENCE [LARGE SCALE GENOMIC DNA]</scope>
    <source>
        <strain evidence="2 3">DSM 25701</strain>
    </source>
</reference>
<keyword evidence="3" id="KW-1185">Reference proteome</keyword>
<name>A0A840R9L2_9GAMM</name>